<protein>
    <recommendedName>
        <fullName evidence="3">HTH tetR-type domain-containing protein</fullName>
    </recommendedName>
</protein>
<dbReference type="Proteomes" id="UP001321766">
    <property type="component" value="Chromosome"/>
</dbReference>
<accession>A0ABN6SBJ0</accession>
<dbReference type="PANTHER" id="PTHR43479">
    <property type="entry name" value="ACREF/ENVCD OPERON REPRESSOR-RELATED"/>
    <property type="match status" value="1"/>
</dbReference>
<dbReference type="Gene3D" id="1.10.357.10">
    <property type="entry name" value="Tetracycline Repressor, domain 2"/>
    <property type="match status" value="1"/>
</dbReference>
<organism evidence="4 5">
    <name type="scientific">Bombiscardovia nodaiensis</name>
    <dbReference type="NCBI Taxonomy" id="2932181"/>
    <lineage>
        <taxon>Bacteria</taxon>
        <taxon>Bacillati</taxon>
        <taxon>Actinomycetota</taxon>
        <taxon>Actinomycetes</taxon>
        <taxon>Bifidobacteriales</taxon>
        <taxon>Bifidobacteriaceae</taxon>
        <taxon>Bombiscardovia</taxon>
    </lineage>
</organism>
<proteinExistence type="predicted"/>
<gene>
    <name evidence="4" type="ORF">KIM372_07300</name>
</gene>
<dbReference type="InterPro" id="IPR050624">
    <property type="entry name" value="HTH-type_Tx_Regulator"/>
</dbReference>
<dbReference type="InterPro" id="IPR009057">
    <property type="entry name" value="Homeodomain-like_sf"/>
</dbReference>
<reference evidence="4 5" key="1">
    <citation type="journal article" date="2023" name="Microbiol. Spectr.">
        <title>Symbiosis of Carpenter Bees with Uncharacterized Lactic Acid Bacteria Showing NAD Auxotrophy.</title>
        <authorList>
            <person name="Kawasaki S."/>
            <person name="Ozawa K."/>
            <person name="Mori T."/>
            <person name="Yamamoto A."/>
            <person name="Ito M."/>
            <person name="Ohkuma M."/>
            <person name="Sakamoto M."/>
            <person name="Matsutani M."/>
        </authorList>
    </citation>
    <scope>NUCLEOTIDE SEQUENCE [LARGE SCALE GENOMIC DNA]</scope>
    <source>
        <strain evidence="4 5">Kim37-2</strain>
    </source>
</reference>
<sequence length="212" mass="23295">MVCMTARKKDNLRKRQEFIDTATELFGQYGVDGTSLRDVIKASNGGKGVSPSVFYYYFDSKDDLINACMDSYMGSYARSIIAAFDDDGQSTQDMIDNVLVCVGQAWEGLKEFFPSANERDDWVSRFDRLFVDALLSSITPSMTHALAKALDQGDLPVTQLSRQVGPSGLAALLCTGTSTICRQLQDPVSQSAQQVEMLVGTYARQLLGLVQD</sequence>
<dbReference type="PANTHER" id="PTHR43479:SF11">
    <property type="entry name" value="ACREF_ENVCD OPERON REPRESSOR-RELATED"/>
    <property type="match status" value="1"/>
</dbReference>
<name>A0ABN6SBJ0_9BIFI</name>
<evidence type="ECO:0000256" key="1">
    <source>
        <dbReference type="ARBA" id="ARBA00023125"/>
    </source>
</evidence>
<keyword evidence="1 2" id="KW-0238">DNA-binding</keyword>
<dbReference type="EMBL" id="AP026798">
    <property type="protein sequence ID" value="BDR52823.1"/>
    <property type="molecule type" value="Genomic_DNA"/>
</dbReference>
<evidence type="ECO:0000313" key="5">
    <source>
        <dbReference type="Proteomes" id="UP001321766"/>
    </source>
</evidence>
<feature type="domain" description="HTH tetR-type" evidence="3">
    <location>
        <begin position="12"/>
        <end position="76"/>
    </location>
</feature>
<dbReference type="PROSITE" id="PS50977">
    <property type="entry name" value="HTH_TETR_2"/>
    <property type="match status" value="1"/>
</dbReference>
<keyword evidence="5" id="KW-1185">Reference proteome</keyword>
<dbReference type="InterPro" id="IPR001647">
    <property type="entry name" value="HTH_TetR"/>
</dbReference>
<dbReference type="Pfam" id="PF00440">
    <property type="entry name" value="TetR_N"/>
    <property type="match status" value="1"/>
</dbReference>
<evidence type="ECO:0000259" key="3">
    <source>
        <dbReference type="PROSITE" id="PS50977"/>
    </source>
</evidence>
<feature type="DNA-binding region" description="H-T-H motif" evidence="2">
    <location>
        <begin position="39"/>
        <end position="58"/>
    </location>
</feature>
<evidence type="ECO:0000313" key="4">
    <source>
        <dbReference type="EMBL" id="BDR52823.1"/>
    </source>
</evidence>
<evidence type="ECO:0000256" key="2">
    <source>
        <dbReference type="PROSITE-ProRule" id="PRU00335"/>
    </source>
</evidence>
<dbReference type="SUPFAM" id="SSF46689">
    <property type="entry name" value="Homeodomain-like"/>
    <property type="match status" value="1"/>
</dbReference>